<sequence length="115" mass="11611">MLGLILSLVRSIRKGGGESSAAATGGGESAAGGGESRADGNGGGGGGEGPEAAGEIVRDGRSGFGLGVVPVVSRESAETHQEWNNRCGALVYGTEPRIGDIKQRKDSLLDRRKCT</sequence>
<name>A0A226DWG3_FOLCA</name>
<keyword evidence="3" id="KW-1185">Reference proteome</keyword>
<dbReference type="AlphaFoldDB" id="A0A226DWG3"/>
<protein>
    <submittedName>
        <fullName evidence="2">Uncharacterized protein</fullName>
    </submittedName>
</protein>
<proteinExistence type="predicted"/>
<comment type="caution">
    <text evidence="2">The sequence shown here is derived from an EMBL/GenBank/DDBJ whole genome shotgun (WGS) entry which is preliminary data.</text>
</comment>
<dbReference type="EMBL" id="LNIX01000010">
    <property type="protein sequence ID" value="OXA49410.1"/>
    <property type="molecule type" value="Genomic_DNA"/>
</dbReference>
<accession>A0A226DWG3</accession>
<evidence type="ECO:0000313" key="3">
    <source>
        <dbReference type="Proteomes" id="UP000198287"/>
    </source>
</evidence>
<feature type="region of interest" description="Disordered" evidence="1">
    <location>
        <begin position="15"/>
        <end position="59"/>
    </location>
</feature>
<feature type="compositionally biased region" description="Gly residues" evidence="1">
    <location>
        <begin position="24"/>
        <end position="49"/>
    </location>
</feature>
<evidence type="ECO:0000256" key="1">
    <source>
        <dbReference type="SAM" id="MobiDB-lite"/>
    </source>
</evidence>
<evidence type="ECO:0000313" key="2">
    <source>
        <dbReference type="EMBL" id="OXA49410.1"/>
    </source>
</evidence>
<dbReference type="Proteomes" id="UP000198287">
    <property type="component" value="Unassembled WGS sequence"/>
</dbReference>
<organism evidence="2 3">
    <name type="scientific">Folsomia candida</name>
    <name type="common">Springtail</name>
    <dbReference type="NCBI Taxonomy" id="158441"/>
    <lineage>
        <taxon>Eukaryota</taxon>
        <taxon>Metazoa</taxon>
        <taxon>Ecdysozoa</taxon>
        <taxon>Arthropoda</taxon>
        <taxon>Hexapoda</taxon>
        <taxon>Collembola</taxon>
        <taxon>Entomobryomorpha</taxon>
        <taxon>Isotomoidea</taxon>
        <taxon>Isotomidae</taxon>
        <taxon>Proisotominae</taxon>
        <taxon>Folsomia</taxon>
    </lineage>
</organism>
<reference evidence="2 3" key="1">
    <citation type="submission" date="2015-12" db="EMBL/GenBank/DDBJ databases">
        <title>The genome of Folsomia candida.</title>
        <authorList>
            <person name="Faddeeva A."/>
            <person name="Derks M.F."/>
            <person name="Anvar Y."/>
            <person name="Smit S."/>
            <person name="Van Straalen N."/>
            <person name="Roelofs D."/>
        </authorList>
    </citation>
    <scope>NUCLEOTIDE SEQUENCE [LARGE SCALE GENOMIC DNA]</scope>
    <source>
        <strain evidence="2 3">VU population</strain>
        <tissue evidence="2">Whole body</tissue>
    </source>
</reference>
<gene>
    <name evidence="2" type="ORF">Fcan01_15881</name>
</gene>